<comment type="similarity">
    <text evidence="2 17">Belongs to the Nudix hydrolase family.</text>
</comment>
<dbReference type="InterPro" id="IPR020084">
    <property type="entry name" value="NUDIX_hydrolase_CS"/>
</dbReference>
<keyword evidence="8" id="KW-0460">Magnesium</keyword>
<organism evidence="20 21">
    <name type="scientific">Tibeticola sediminis</name>
    <dbReference type="NCBI Taxonomy" id="1917811"/>
    <lineage>
        <taxon>Bacteria</taxon>
        <taxon>Pseudomonadati</taxon>
        <taxon>Pseudomonadota</taxon>
        <taxon>Betaproteobacteria</taxon>
        <taxon>Burkholderiales</taxon>
        <taxon>Comamonadaceae</taxon>
        <taxon>Tibeticola</taxon>
    </lineage>
</organism>
<dbReference type="PROSITE" id="PS00893">
    <property type="entry name" value="NUDIX_BOX"/>
    <property type="match status" value="1"/>
</dbReference>
<comment type="catalytic activity">
    <reaction evidence="11">
        <text>8-oxo-GTP + H2O = 8-oxo-GMP + diphosphate + H(+)</text>
        <dbReference type="Rhea" id="RHEA:67616"/>
        <dbReference type="ChEBI" id="CHEBI:15377"/>
        <dbReference type="ChEBI" id="CHEBI:15378"/>
        <dbReference type="ChEBI" id="CHEBI:33019"/>
        <dbReference type="ChEBI" id="CHEBI:143553"/>
        <dbReference type="ChEBI" id="CHEBI:145694"/>
    </reaction>
</comment>
<accession>A0A3N4UBE0</accession>
<feature type="compositionally biased region" description="Basic and acidic residues" evidence="18">
    <location>
        <begin position="10"/>
        <end position="22"/>
    </location>
</feature>
<sequence length="157" mass="17509">MRSSSPVLRVDPERPRDVADGERPITDVAVGILVDPAGRFLMTSRPPGKPYARYWEFPGGKVEPGESVEAALARELREELGISVEACTVWREEVVDYPHALVRLHFCRVQRWTGSLQMLEGQQASWETLPVQLAPILPGSLPVLRWLAEAPVESISK</sequence>
<evidence type="ECO:0000256" key="5">
    <source>
        <dbReference type="ARBA" id="ARBA00022723"/>
    </source>
</evidence>
<dbReference type="InterPro" id="IPR015797">
    <property type="entry name" value="NUDIX_hydrolase-like_dom_sf"/>
</dbReference>
<dbReference type="Proteomes" id="UP000272193">
    <property type="component" value="Unassembled WGS sequence"/>
</dbReference>
<gene>
    <name evidence="20" type="ORF">EDC62_2268</name>
</gene>
<keyword evidence="21" id="KW-1185">Reference proteome</keyword>
<evidence type="ECO:0000256" key="10">
    <source>
        <dbReference type="ARBA" id="ARBA00035861"/>
    </source>
</evidence>
<dbReference type="AlphaFoldDB" id="A0A3N4UBE0"/>
<dbReference type="GO" id="GO:0006281">
    <property type="term" value="P:DNA repair"/>
    <property type="evidence" value="ECO:0007669"/>
    <property type="project" value="UniProtKB-KW"/>
</dbReference>
<keyword evidence="5" id="KW-0479">Metal-binding</keyword>
<dbReference type="CDD" id="cd03425">
    <property type="entry name" value="NUDIX_MutT_NudA_like"/>
    <property type="match status" value="1"/>
</dbReference>
<dbReference type="GO" id="GO:0006260">
    <property type="term" value="P:DNA replication"/>
    <property type="evidence" value="ECO:0007669"/>
    <property type="project" value="UniProtKB-KW"/>
</dbReference>
<dbReference type="InterPro" id="IPR000086">
    <property type="entry name" value="NUDIX_hydrolase_dom"/>
</dbReference>
<evidence type="ECO:0000256" key="15">
    <source>
        <dbReference type="ARBA" id="ARBA00041979"/>
    </source>
</evidence>
<comment type="caution">
    <text evidence="20">The sequence shown here is derived from an EMBL/GenBank/DDBJ whole genome shotgun (WGS) entry which is preliminary data.</text>
</comment>
<dbReference type="InterPro" id="IPR020476">
    <property type="entry name" value="Nudix_hydrolase"/>
</dbReference>
<keyword evidence="7 17" id="KW-0378">Hydrolase</keyword>
<keyword evidence="9" id="KW-0234">DNA repair</keyword>
<evidence type="ECO:0000256" key="17">
    <source>
        <dbReference type="RuleBase" id="RU003476"/>
    </source>
</evidence>
<evidence type="ECO:0000256" key="1">
    <source>
        <dbReference type="ARBA" id="ARBA00001946"/>
    </source>
</evidence>
<keyword evidence="3" id="KW-0515">Mutator protein</keyword>
<dbReference type="GO" id="GO:0008413">
    <property type="term" value="F:8-oxo-7,8-dihydroguanosine triphosphate pyrophosphatase activity"/>
    <property type="evidence" value="ECO:0007669"/>
    <property type="project" value="TreeGrafter"/>
</dbReference>
<dbReference type="PRINTS" id="PR00502">
    <property type="entry name" value="NUDIXFAMILY"/>
</dbReference>
<comment type="cofactor">
    <cofactor evidence="1">
        <name>Mg(2+)</name>
        <dbReference type="ChEBI" id="CHEBI:18420"/>
    </cofactor>
</comment>
<dbReference type="GO" id="GO:0044716">
    <property type="term" value="F:8-oxo-GDP phosphatase activity"/>
    <property type="evidence" value="ECO:0007669"/>
    <property type="project" value="TreeGrafter"/>
</dbReference>
<evidence type="ECO:0000256" key="6">
    <source>
        <dbReference type="ARBA" id="ARBA00022763"/>
    </source>
</evidence>
<dbReference type="EMBL" id="RKQL01000006">
    <property type="protein sequence ID" value="RPE64451.1"/>
    <property type="molecule type" value="Genomic_DNA"/>
</dbReference>
<evidence type="ECO:0000256" key="11">
    <source>
        <dbReference type="ARBA" id="ARBA00036904"/>
    </source>
</evidence>
<evidence type="ECO:0000256" key="7">
    <source>
        <dbReference type="ARBA" id="ARBA00022801"/>
    </source>
</evidence>
<name>A0A3N4UBE0_9BURK</name>
<evidence type="ECO:0000256" key="12">
    <source>
        <dbReference type="ARBA" id="ARBA00038905"/>
    </source>
</evidence>
<dbReference type="Gene3D" id="3.90.79.10">
    <property type="entry name" value="Nucleoside Triphosphate Pyrophosphohydrolase"/>
    <property type="match status" value="1"/>
</dbReference>
<dbReference type="GO" id="GO:0046872">
    <property type="term" value="F:metal ion binding"/>
    <property type="evidence" value="ECO:0007669"/>
    <property type="project" value="UniProtKB-KW"/>
</dbReference>
<evidence type="ECO:0000256" key="14">
    <source>
        <dbReference type="ARBA" id="ARBA00041592"/>
    </source>
</evidence>
<dbReference type="PANTHER" id="PTHR47707:SF1">
    <property type="entry name" value="NUDIX HYDROLASE FAMILY PROTEIN"/>
    <property type="match status" value="1"/>
</dbReference>
<evidence type="ECO:0000313" key="20">
    <source>
        <dbReference type="EMBL" id="RPE64451.1"/>
    </source>
</evidence>
<dbReference type="PANTHER" id="PTHR47707">
    <property type="entry name" value="8-OXO-DGTP DIPHOSPHATASE"/>
    <property type="match status" value="1"/>
</dbReference>
<feature type="domain" description="Nudix hydrolase" evidence="19">
    <location>
        <begin position="24"/>
        <end position="149"/>
    </location>
</feature>
<dbReference type="Pfam" id="PF00293">
    <property type="entry name" value="NUDIX"/>
    <property type="match status" value="1"/>
</dbReference>
<dbReference type="InterPro" id="IPR047127">
    <property type="entry name" value="MutT-like"/>
</dbReference>
<evidence type="ECO:0000256" key="9">
    <source>
        <dbReference type="ARBA" id="ARBA00023204"/>
    </source>
</evidence>
<evidence type="ECO:0000256" key="13">
    <source>
        <dbReference type="ARBA" id="ARBA00040794"/>
    </source>
</evidence>
<dbReference type="RefSeq" id="WP_124223808.1">
    <property type="nucleotide sequence ID" value="NZ_RKQL01000006.1"/>
</dbReference>
<protein>
    <recommendedName>
        <fullName evidence="13">8-oxo-dGTP diphosphatase</fullName>
        <ecNumber evidence="12">3.6.1.55</ecNumber>
    </recommendedName>
    <alternativeName>
        <fullName evidence="16">7,8-dihydro-8-oxoguanine-triphosphatase</fullName>
    </alternativeName>
    <alternativeName>
        <fullName evidence="15">Mutator protein MutT</fullName>
    </alternativeName>
    <alternativeName>
        <fullName evidence="14">dGTP pyrophosphohydrolase</fullName>
    </alternativeName>
</protein>
<dbReference type="EC" id="3.6.1.55" evidence="12"/>
<evidence type="ECO:0000256" key="2">
    <source>
        <dbReference type="ARBA" id="ARBA00005582"/>
    </source>
</evidence>
<dbReference type="GO" id="GO:0044715">
    <property type="term" value="F:8-oxo-dGDP phosphatase activity"/>
    <property type="evidence" value="ECO:0007669"/>
    <property type="project" value="TreeGrafter"/>
</dbReference>
<comment type="catalytic activity">
    <reaction evidence="10">
        <text>8-oxo-dGTP + H2O = 8-oxo-dGMP + diphosphate + H(+)</text>
        <dbReference type="Rhea" id="RHEA:31575"/>
        <dbReference type="ChEBI" id="CHEBI:15377"/>
        <dbReference type="ChEBI" id="CHEBI:15378"/>
        <dbReference type="ChEBI" id="CHEBI:33019"/>
        <dbReference type="ChEBI" id="CHEBI:63224"/>
        <dbReference type="ChEBI" id="CHEBI:77896"/>
        <dbReference type="EC" id="3.6.1.55"/>
    </reaction>
</comment>
<proteinExistence type="inferred from homology"/>
<reference evidence="20 21" key="1">
    <citation type="submission" date="2018-11" db="EMBL/GenBank/DDBJ databases">
        <title>Genomic Encyclopedia of Type Strains, Phase IV (KMG-IV): sequencing the most valuable type-strain genomes for metagenomic binning, comparative biology and taxonomic classification.</title>
        <authorList>
            <person name="Goeker M."/>
        </authorList>
    </citation>
    <scope>NUCLEOTIDE SEQUENCE [LARGE SCALE GENOMIC DNA]</scope>
    <source>
        <strain evidence="20 21">DSM 101684</strain>
    </source>
</reference>
<evidence type="ECO:0000313" key="21">
    <source>
        <dbReference type="Proteomes" id="UP000272193"/>
    </source>
</evidence>
<evidence type="ECO:0000256" key="18">
    <source>
        <dbReference type="SAM" id="MobiDB-lite"/>
    </source>
</evidence>
<evidence type="ECO:0000256" key="8">
    <source>
        <dbReference type="ARBA" id="ARBA00022842"/>
    </source>
</evidence>
<keyword evidence="6" id="KW-0227">DNA damage</keyword>
<dbReference type="SUPFAM" id="SSF55811">
    <property type="entry name" value="Nudix"/>
    <property type="match status" value="1"/>
</dbReference>
<dbReference type="GO" id="GO:0035539">
    <property type="term" value="F:8-oxo-7,8-dihydrodeoxyguanosine triphosphate pyrophosphatase activity"/>
    <property type="evidence" value="ECO:0007669"/>
    <property type="project" value="UniProtKB-EC"/>
</dbReference>
<feature type="region of interest" description="Disordered" evidence="18">
    <location>
        <begin position="1"/>
        <end position="22"/>
    </location>
</feature>
<keyword evidence="4" id="KW-0235">DNA replication</keyword>
<dbReference type="OrthoDB" id="9810648at2"/>
<dbReference type="PROSITE" id="PS51462">
    <property type="entry name" value="NUDIX"/>
    <property type="match status" value="1"/>
</dbReference>
<evidence type="ECO:0000256" key="16">
    <source>
        <dbReference type="ARBA" id="ARBA00042798"/>
    </source>
</evidence>
<evidence type="ECO:0000259" key="19">
    <source>
        <dbReference type="PROSITE" id="PS51462"/>
    </source>
</evidence>
<evidence type="ECO:0000256" key="3">
    <source>
        <dbReference type="ARBA" id="ARBA00022457"/>
    </source>
</evidence>
<evidence type="ECO:0000256" key="4">
    <source>
        <dbReference type="ARBA" id="ARBA00022705"/>
    </source>
</evidence>